<evidence type="ECO:0000256" key="4">
    <source>
        <dbReference type="ARBA" id="ARBA00023284"/>
    </source>
</evidence>
<dbReference type="OrthoDB" id="1095575at2"/>
<evidence type="ECO:0000256" key="2">
    <source>
        <dbReference type="ARBA" id="ARBA00022748"/>
    </source>
</evidence>
<dbReference type="AlphaFoldDB" id="A0A0S2KM53"/>
<dbReference type="Pfam" id="PF00578">
    <property type="entry name" value="AhpC-TSA"/>
    <property type="match status" value="1"/>
</dbReference>
<evidence type="ECO:0000259" key="5">
    <source>
        <dbReference type="PROSITE" id="PS51352"/>
    </source>
</evidence>
<accession>A0A0S2KM53</accession>
<keyword evidence="3" id="KW-1015">Disulfide bond</keyword>
<evidence type="ECO:0000256" key="1">
    <source>
        <dbReference type="ARBA" id="ARBA00004196"/>
    </source>
</evidence>
<feature type="domain" description="Thioredoxin" evidence="5">
    <location>
        <begin position="303"/>
        <end position="443"/>
    </location>
</feature>
<dbReference type="InterPro" id="IPR036249">
    <property type="entry name" value="Thioredoxin-like_sf"/>
</dbReference>
<dbReference type="GO" id="GO:0030313">
    <property type="term" value="C:cell envelope"/>
    <property type="evidence" value="ECO:0007669"/>
    <property type="project" value="UniProtKB-SubCell"/>
</dbReference>
<dbReference type="PANTHER" id="PTHR42852">
    <property type="entry name" value="THIOL:DISULFIDE INTERCHANGE PROTEIN DSBE"/>
    <property type="match status" value="1"/>
</dbReference>
<keyword evidence="7" id="KW-1185">Reference proteome</keyword>
<dbReference type="PANTHER" id="PTHR42852:SF6">
    <property type="entry name" value="THIOL:DISULFIDE INTERCHANGE PROTEIN DSBE"/>
    <property type="match status" value="1"/>
</dbReference>
<keyword evidence="4" id="KW-0676">Redox-active center</keyword>
<comment type="subcellular location">
    <subcellularLocation>
        <location evidence="1">Cell envelope</location>
    </subcellularLocation>
</comment>
<protein>
    <recommendedName>
        <fullName evidence="5">Thioredoxin domain-containing protein</fullName>
    </recommendedName>
</protein>
<dbReference type="STRING" id="76123.AS203_08705"/>
<dbReference type="GO" id="GO:0016209">
    <property type="term" value="F:antioxidant activity"/>
    <property type="evidence" value="ECO:0007669"/>
    <property type="project" value="InterPro"/>
</dbReference>
<sequence>MKRNIVLLLFLSFLDVVQLYAQDFSQILFKMEGESCPKEISLVTATHGEPIKYAFTTISPDKTCGFLIASSPQPSFYYIYDGSRYFRICLHAKNIIKIGYHDGKFFFIDPGNKENDVLRQWNQLEDKLINERPKNYADFFSQFDSVRREADGLINHLQKLNSAFARQATDMIEIDLFRHFIVYLNKNQRSYDSEEQQSAYYKKIMYRFLETSDRLLSQPDGMRLLKNYFDYKQTFIYRQQRFSLDDQLKEIIDPNLREEYILHRVPMTNYADFRQFEEKYFPLLSVENRRRLCNDVPRPQSELERGKPAPNFIYEDSAGKLHSLSELRGNYVYIDIWATWCMPCKAEIPHLERLEKKFAQAKIKFVSISIDQKKDIWKRFLNEKQLDGLQLWAGDWTRLPKELNLGSVPRFLLIDPEGNWINSNADRPSNPNLDQFLTELVNR</sequence>
<dbReference type="Gene3D" id="3.40.30.10">
    <property type="entry name" value="Glutaredoxin"/>
    <property type="match status" value="1"/>
</dbReference>
<dbReference type="InterPro" id="IPR000866">
    <property type="entry name" value="AhpC/TSA"/>
</dbReference>
<dbReference type="PROSITE" id="PS51352">
    <property type="entry name" value="THIOREDOXIN_2"/>
    <property type="match status" value="1"/>
</dbReference>
<dbReference type="GO" id="GO:0016491">
    <property type="term" value="F:oxidoreductase activity"/>
    <property type="evidence" value="ECO:0007669"/>
    <property type="project" value="InterPro"/>
</dbReference>
<dbReference type="GO" id="GO:0017004">
    <property type="term" value="P:cytochrome complex assembly"/>
    <property type="evidence" value="ECO:0007669"/>
    <property type="project" value="UniProtKB-KW"/>
</dbReference>
<gene>
    <name evidence="6" type="ORF">AS203_08705</name>
</gene>
<evidence type="ECO:0000256" key="3">
    <source>
        <dbReference type="ARBA" id="ARBA00023157"/>
    </source>
</evidence>
<dbReference type="EMBL" id="CP013195">
    <property type="protein sequence ID" value="ALO49156.1"/>
    <property type="molecule type" value="Genomic_DNA"/>
</dbReference>
<dbReference type="eggNOG" id="COG0526">
    <property type="taxonomic scope" value="Bacteria"/>
</dbReference>
<proteinExistence type="predicted"/>
<organism evidence="6 7">
    <name type="scientific">Hoylesella enoeca</name>
    <dbReference type="NCBI Taxonomy" id="76123"/>
    <lineage>
        <taxon>Bacteria</taxon>
        <taxon>Pseudomonadati</taxon>
        <taxon>Bacteroidota</taxon>
        <taxon>Bacteroidia</taxon>
        <taxon>Bacteroidales</taxon>
        <taxon>Prevotellaceae</taxon>
        <taxon>Hoylesella</taxon>
    </lineage>
</organism>
<evidence type="ECO:0000313" key="6">
    <source>
        <dbReference type="EMBL" id="ALO49156.1"/>
    </source>
</evidence>
<dbReference type="Proteomes" id="UP000056252">
    <property type="component" value="Chromosome"/>
</dbReference>
<dbReference type="CDD" id="cd02966">
    <property type="entry name" value="TlpA_like_family"/>
    <property type="match status" value="1"/>
</dbReference>
<name>A0A0S2KM53_9BACT</name>
<dbReference type="KEGG" id="peo:AS203_08705"/>
<reference evidence="7" key="1">
    <citation type="submission" date="2015-11" db="EMBL/GenBank/DDBJ databases">
        <authorList>
            <person name="Holder M.E."/>
            <person name="Ajami N.J."/>
            <person name="Petrosino J.F."/>
        </authorList>
    </citation>
    <scope>NUCLEOTIDE SEQUENCE [LARGE SCALE GENOMIC DNA]</scope>
    <source>
        <strain evidence="7">F0113</strain>
    </source>
</reference>
<dbReference type="SUPFAM" id="SSF52833">
    <property type="entry name" value="Thioredoxin-like"/>
    <property type="match status" value="1"/>
</dbReference>
<dbReference type="InterPro" id="IPR050553">
    <property type="entry name" value="Thioredoxin_ResA/DsbE_sf"/>
</dbReference>
<dbReference type="RefSeq" id="WP_025066082.1">
    <property type="nucleotide sequence ID" value="NZ_CP013195.1"/>
</dbReference>
<evidence type="ECO:0000313" key="7">
    <source>
        <dbReference type="Proteomes" id="UP000056252"/>
    </source>
</evidence>
<dbReference type="InterPro" id="IPR013766">
    <property type="entry name" value="Thioredoxin_domain"/>
</dbReference>
<keyword evidence="2" id="KW-0201">Cytochrome c-type biogenesis</keyword>